<keyword evidence="2" id="KW-0813">Transport</keyword>
<dbReference type="Pfam" id="PF13513">
    <property type="entry name" value="HEAT_EZ"/>
    <property type="match status" value="1"/>
</dbReference>
<proteinExistence type="predicted"/>
<reference evidence="7 8" key="1">
    <citation type="journal article" date="2019" name="G3 (Bethesda)">
        <title>Sequencing of a Wild Apple (Malus baccata) Genome Unravels the Differences Between Cultivated and Wild Apple Species Regarding Disease Resistance and Cold Tolerance.</title>
        <authorList>
            <person name="Chen X."/>
        </authorList>
    </citation>
    <scope>NUCLEOTIDE SEQUENCE [LARGE SCALE GENOMIC DNA]</scope>
    <source>
        <strain evidence="8">cv. Shandingzi</strain>
        <tissue evidence="7">Leaves</tissue>
    </source>
</reference>
<dbReference type="Pfam" id="PF25574">
    <property type="entry name" value="TPR_IMB1"/>
    <property type="match status" value="1"/>
</dbReference>
<dbReference type="PROSITE" id="PS50166">
    <property type="entry name" value="IMPORTIN_B_NT"/>
    <property type="match status" value="1"/>
</dbReference>
<dbReference type="InterPro" id="IPR040122">
    <property type="entry name" value="Importin_beta"/>
</dbReference>
<evidence type="ECO:0000256" key="2">
    <source>
        <dbReference type="ARBA" id="ARBA00022448"/>
    </source>
</evidence>
<feature type="domain" description="Importin N-terminal" evidence="6">
    <location>
        <begin position="23"/>
        <end position="103"/>
    </location>
</feature>
<keyword evidence="3" id="KW-0963">Cytoplasm</keyword>
<dbReference type="GO" id="GO:0031267">
    <property type="term" value="F:small GTPase binding"/>
    <property type="evidence" value="ECO:0007669"/>
    <property type="project" value="InterPro"/>
</dbReference>
<dbReference type="Pfam" id="PF03810">
    <property type="entry name" value="IBN_N"/>
    <property type="match status" value="1"/>
</dbReference>
<dbReference type="GO" id="GO:0005737">
    <property type="term" value="C:cytoplasm"/>
    <property type="evidence" value="ECO:0007669"/>
    <property type="project" value="UniProtKB-SubCell"/>
</dbReference>
<name>A0A540KUC7_MALBA</name>
<dbReference type="PANTHER" id="PTHR10527">
    <property type="entry name" value="IMPORTIN BETA"/>
    <property type="match status" value="1"/>
</dbReference>
<evidence type="ECO:0000256" key="1">
    <source>
        <dbReference type="ARBA" id="ARBA00004496"/>
    </source>
</evidence>
<protein>
    <recommendedName>
        <fullName evidence="6">Importin N-terminal domain-containing protein</fullName>
    </recommendedName>
</protein>
<evidence type="ECO:0000256" key="3">
    <source>
        <dbReference type="ARBA" id="ARBA00022490"/>
    </source>
</evidence>
<dbReference type="AlphaFoldDB" id="A0A540KUC7"/>
<dbReference type="InterPro" id="IPR001494">
    <property type="entry name" value="Importin-beta_N"/>
</dbReference>
<evidence type="ECO:0000313" key="8">
    <source>
        <dbReference type="Proteomes" id="UP000315295"/>
    </source>
</evidence>
<keyword evidence="4" id="KW-0677">Repeat</keyword>
<sequence length="724" mass="80169">MAVEITQFLLAAQSADARVRTEAEANIRQFQEQNLPAFLLSLSVELANNEKPTESRTLAGLVLKNSLDAKDAGTKEILTRQWMAIDISIISQIKDLLLRTLGSPVLEARHTSAQVIAKIASIDIPRKQWPDLIGSLLNNMTQRAQTNFDTQMERDFIMKMVCETALSKEVQIRQAAFECLASIASRYYEVLEPYMQALFELTSNAIKGDEEAVALQAIEFWSSICDEEIELQEFEISDTGDSHSKFIEKALSSLVPMLLETLLKQEENQDQDDNIWNVAMAGGTCLQLVSRTVGDAILPLVMPFVEANIVKPDWHCREAATFAFGSVLEGPSTEKLSVLVHSGLDFLLRLMKDENNHVKDTTAWTLSRIFEFLHSPGSTGISSANLPRVVEILVEGTKDAPNVAEKVCWAIYHLSQGYEETCSSLFTPYVPGIIECLLSTASRADGDDSRLRSSAYESLNAVVRCSNLKETSQIIAQLLVVIMNKLGQTLELSIVLSDDQEKQGDLQASFCGVLQVIIQKLTSDDESKRFILEAADQIMLLFLRVFACRSSTVHEEAMLAIGALAYATGPGFEKYLPELYKYLEMGLQNFGEFQVCAITVGVVGDIFRALDEKALPYCDGIMSHLMKDLSSEALHRSVKPPIFSVFGDIGLAIGEHFEKDANVTKAAVSALGDLVDVLGLTIKPLFGDFAFFEGILQECLQTDDESLSETTAWAYAIMRRIMNQ</sequence>
<evidence type="ECO:0000313" key="7">
    <source>
        <dbReference type="EMBL" id="TQD77830.1"/>
    </source>
</evidence>
<dbReference type="InterPro" id="IPR011989">
    <property type="entry name" value="ARM-like"/>
</dbReference>
<evidence type="ECO:0000259" key="6">
    <source>
        <dbReference type="PROSITE" id="PS50166"/>
    </source>
</evidence>
<evidence type="ECO:0000256" key="4">
    <source>
        <dbReference type="ARBA" id="ARBA00022737"/>
    </source>
</evidence>
<dbReference type="InterPro" id="IPR058584">
    <property type="entry name" value="IMB1_TNPO1-like_TPR"/>
</dbReference>
<comment type="caution">
    <text evidence="7">The sequence shown here is derived from an EMBL/GenBank/DDBJ whole genome shotgun (WGS) entry which is preliminary data.</text>
</comment>
<dbReference type="Proteomes" id="UP000315295">
    <property type="component" value="Unassembled WGS sequence"/>
</dbReference>
<dbReference type="SMART" id="SM00913">
    <property type="entry name" value="IBN_N"/>
    <property type="match status" value="1"/>
</dbReference>
<dbReference type="EMBL" id="VIEB01000942">
    <property type="protein sequence ID" value="TQD77830.1"/>
    <property type="molecule type" value="Genomic_DNA"/>
</dbReference>
<keyword evidence="8" id="KW-1185">Reference proteome</keyword>
<dbReference type="SUPFAM" id="SSF48371">
    <property type="entry name" value="ARM repeat"/>
    <property type="match status" value="1"/>
</dbReference>
<dbReference type="Gene3D" id="1.25.10.10">
    <property type="entry name" value="Leucine-rich Repeat Variant"/>
    <property type="match status" value="2"/>
</dbReference>
<gene>
    <name evidence="7" type="ORF">C1H46_036660</name>
</gene>
<evidence type="ECO:0000256" key="5">
    <source>
        <dbReference type="ARBA" id="ARBA00022927"/>
    </source>
</evidence>
<accession>A0A540KUC7</accession>
<dbReference type="InterPro" id="IPR016024">
    <property type="entry name" value="ARM-type_fold"/>
</dbReference>
<organism evidence="7 8">
    <name type="scientific">Malus baccata</name>
    <name type="common">Siberian crab apple</name>
    <name type="synonym">Pyrus baccata</name>
    <dbReference type="NCBI Taxonomy" id="106549"/>
    <lineage>
        <taxon>Eukaryota</taxon>
        <taxon>Viridiplantae</taxon>
        <taxon>Streptophyta</taxon>
        <taxon>Embryophyta</taxon>
        <taxon>Tracheophyta</taxon>
        <taxon>Spermatophyta</taxon>
        <taxon>Magnoliopsida</taxon>
        <taxon>eudicotyledons</taxon>
        <taxon>Gunneridae</taxon>
        <taxon>Pentapetalae</taxon>
        <taxon>rosids</taxon>
        <taxon>fabids</taxon>
        <taxon>Rosales</taxon>
        <taxon>Rosaceae</taxon>
        <taxon>Amygdaloideae</taxon>
        <taxon>Maleae</taxon>
        <taxon>Malus</taxon>
    </lineage>
</organism>
<dbReference type="GO" id="GO:0006606">
    <property type="term" value="P:protein import into nucleus"/>
    <property type="evidence" value="ECO:0007669"/>
    <property type="project" value="InterPro"/>
</dbReference>
<comment type="subcellular location">
    <subcellularLocation>
        <location evidence="1">Cytoplasm</location>
    </subcellularLocation>
</comment>
<keyword evidence="5" id="KW-0653">Protein transport</keyword>